<gene>
    <name evidence="2" type="ORF">EVAR_12087_1</name>
</gene>
<evidence type="ECO:0000256" key="1">
    <source>
        <dbReference type="SAM" id="MobiDB-lite"/>
    </source>
</evidence>
<feature type="region of interest" description="Disordered" evidence="1">
    <location>
        <begin position="149"/>
        <end position="209"/>
    </location>
</feature>
<dbReference type="Proteomes" id="UP000299102">
    <property type="component" value="Unassembled WGS sequence"/>
</dbReference>
<dbReference type="AlphaFoldDB" id="A0A4C1U6M8"/>
<accession>A0A4C1U6M8</accession>
<name>A0A4C1U6M8_EUMVA</name>
<organism evidence="2 3">
    <name type="scientific">Eumeta variegata</name>
    <name type="common">Bagworm moth</name>
    <name type="synonym">Eumeta japonica</name>
    <dbReference type="NCBI Taxonomy" id="151549"/>
    <lineage>
        <taxon>Eukaryota</taxon>
        <taxon>Metazoa</taxon>
        <taxon>Ecdysozoa</taxon>
        <taxon>Arthropoda</taxon>
        <taxon>Hexapoda</taxon>
        <taxon>Insecta</taxon>
        <taxon>Pterygota</taxon>
        <taxon>Neoptera</taxon>
        <taxon>Endopterygota</taxon>
        <taxon>Lepidoptera</taxon>
        <taxon>Glossata</taxon>
        <taxon>Ditrysia</taxon>
        <taxon>Tineoidea</taxon>
        <taxon>Psychidae</taxon>
        <taxon>Oiketicinae</taxon>
        <taxon>Eumeta</taxon>
    </lineage>
</organism>
<comment type="caution">
    <text evidence="2">The sequence shown here is derived from an EMBL/GenBank/DDBJ whole genome shotgun (WGS) entry which is preliminary data.</text>
</comment>
<evidence type="ECO:0000313" key="3">
    <source>
        <dbReference type="Proteomes" id="UP000299102"/>
    </source>
</evidence>
<keyword evidence="3" id="KW-1185">Reference proteome</keyword>
<dbReference type="EMBL" id="BGZK01000129">
    <property type="protein sequence ID" value="GBP21486.1"/>
    <property type="molecule type" value="Genomic_DNA"/>
</dbReference>
<evidence type="ECO:0000313" key="2">
    <source>
        <dbReference type="EMBL" id="GBP21486.1"/>
    </source>
</evidence>
<sequence>MHAHVHYGECSEELFNLICVPEFRNPSTRRYHITYHQRHGWRSTLHGQFSDTRGKTEMMCSLSTEGRFVGLWVSMGGSDDLLSVCCGECYTVACDTPKAKSVLLSKTVSIRYRNETMKNIRFLLNFVISHGDKAARTAAAAVPRENLRAAQKRENASRRRSHRVRAQARRARSRVRRRGRSAQPLLDNIERTELPHVTSAPAPARTRVL</sequence>
<reference evidence="2 3" key="1">
    <citation type="journal article" date="2019" name="Commun. Biol.">
        <title>The bagworm genome reveals a unique fibroin gene that provides high tensile strength.</title>
        <authorList>
            <person name="Kono N."/>
            <person name="Nakamura H."/>
            <person name="Ohtoshi R."/>
            <person name="Tomita M."/>
            <person name="Numata K."/>
            <person name="Arakawa K."/>
        </authorList>
    </citation>
    <scope>NUCLEOTIDE SEQUENCE [LARGE SCALE GENOMIC DNA]</scope>
</reference>
<feature type="compositionally biased region" description="Basic residues" evidence="1">
    <location>
        <begin position="158"/>
        <end position="180"/>
    </location>
</feature>
<proteinExistence type="predicted"/>
<protein>
    <submittedName>
        <fullName evidence="2">Uncharacterized protein</fullName>
    </submittedName>
</protein>